<evidence type="ECO:0000259" key="11">
    <source>
        <dbReference type="PROSITE" id="PS01124"/>
    </source>
</evidence>
<dbReference type="SUPFAM" id="SSF46689">
    <property type="entry name" value="Homeodomain-like"/>
    <property type="match status" value="2"/>
</dbReference>
<dbReference type="Gene3D" id="1.10.10.60">
    <property type="entry name" value="Homeodomain-like"/>
    <property type="match status" value="2"/>
</dbReference>
<evidence type="ECO:0000313" key="14">
    <source>
        <dbReference type="Proteomes" id="UP000018227"/>
    </source>
</evidence>
<dbReference type="PANTHER" id="PTHR42713:SF3">
    <property type="entry name" value="TRANSCRIPTIONAL REGULATORY PROTEIN HPTR"/>
    <property type="match status" value="1"/>
</dbReference>
<keyword evidence="5" id="KW-0902">Two-component regulatory system</keyword>
<keyword evidence="7" id="KW-0238">DNA-binding</keyword>
<dbReference type="SUPFAM" id="SSF52172">
    <property type="entry name" value="CheY-like"/>
    <property type="match status" value="1"/>
</dbReference>
<comment type="caution">
    <text evidence="13">The sequence shown here is derived from an EMBL/GenBank/DDBJ whole genome shotgun (WGS) entry which is preliminary data.</text>
</comment>
<dbReference type="InterPro" id="IPR018060">
    <property type="entry name" value="HTH_AraC"/>
</dbReference>
<comment type="function">
    <text evidence="9">May play the central regulatory role in sporulation. It may be an element of the effector pathway responsible for the activation of sporulation genes in response to nutritional stress. Spo0A may act in concert with spo0H (a sigma factor) to control the expression of some genes that are critical to the sporulation process.</text>
</comment>
<evidence type="ECO:0000256" key="9">
    <source>
        <dbReference type="ARBA" id="ARBA00024867"/>
    </source>
</evidence>
<keyword evidence="14" id="KW-1185">Reference proteome</keyword>
<keyword evidence="8" id="KW-0804">Transcription</keyword>
<dbReference type="GO" id="GO:0005737">
    <property type="term" value="C:cytoplasm"/>
    <property type="evidence" value="ECO:0007669"/>
    <property type="project" value="UniProtKB-SubCell"/>
</dbReference>
<dbReference type="PRINTS" id="PR00032">
    <property type="entry name" value="HTHARAC"/>
</dbReference>
<accession>V2Y5Z7</accession>
<dbReference type="InterPro" id="IPR018062">
    <property type="entry name" value="HTH_AraC-typ_CS"/>
</dbReference>
<dbReference type="Proteomes" id="UP000018227">
    <property type="component" value="Unassembled WGS sequence"/>
</dbReference>
<dbReference type="Pfam" id="PF12833">
    <property type="entry name" value="HTH_18"/>
    <property type="match status" value="1"/>
</dbReference>
<evidence type="ECO:0000313" key="13">
    <source>
        <dbReference type="EMBL" id="ESL03086.1"/>
    </source>
</evidence>
<evidence type="ECO:0000256" key="6">
    <source>
        <dbReference type="ARBA" id="ARBA00023015"/>
    </source>
</evidence>
<dbReference type="PROSITE" id="PS00041">
    <property type="entry name" value="HTH_ARAC_FAMILY_1"/>
    <property type="match status" value="1"/>
</dbReference>
<dbReference type="AlphaFoldDB" id="V2Y5Z7"/>
<keyword evidence="3" id="KW-0963">Cytoplasm</keyword>
<dbReference type="InterPro" id="IPR051552">
    <property type="entry name" value="HptR"/>
</dbReference>
<dbReference type="RefSeq" id="WP_023354828.1">
    <property type="nucleotide sequence ID" value="NZ_KI535368.1"/>
</dbReference>
<protein>
    <recommendedName>
        <fullName evidence="2">Stage 0 sporulation protein A homolog</fullName>
    </recommendedName>
</protein>
<evidence type="ECO:0000259" key="12">
    <source>
        <dbReference type="PROSITE" id="PS50110"/>
    </source>
</evidence>
<gene>
    <name evidence="13" type="ORF">GCWU0000282_001959</name>
</gene>
<comment type="subcellular location">
    <subcellularLocation>
        <location evidence="1">Cytoplasm</location>
    </subcellularLocation>
</comment>
<dbReference type="PROSITE" id="PS01124">
    <property type="entry name" value="HTH_ARAC_FAMILY_2"/>
    <property type="match status" value="1"/>
</dbReference>
<sequence>MFDVYIADDESIFREYLKTVINWQDYGFRLAGEAKNGQELVDLVDKKRADIIFADINMPELDGLLAAEIIHKKYNDIIIVLVTGYNEFEYARRAIGIGVNDFILKPFSKDELLSILLKQKKRLQILVEEKSLHRKEQKLLREFFLRSLIDEENMLNIMEVRQQLSRYDLTVKTENFRVSSIEIDFLYDKFKTNNEIRLWKNAVLNILEESIEIGVNHFAFLGAEDRIISVLELEDYNLDNNIAMKEYSVFSENVKKYLGFSVSVGIGEVKSGLENIKVSYRQSITVLQSKLLYGSGKVMLYNELSREYQNIGFYAGELNRKIEAALRIYDVEGVDRILNQVCIYIIGQHLQIEYVYVISLGLLSICFSHITENNKDIKEVLGEDISAYIDIHKKSYIEDVFEDIKEVYRKTIEFFNHNKYSRSRKIAYNVKKYIEENYTKPELTVEQIAAGLYVDSSYLRRTFKKEFNMKITDFLTQIRMEKARELLVQDRYKLSDISEMVGFNDSSYLSKVFKKYFGKSPSEYYEI</sequence>
<dbReference type="SMART" id="SM00448">
    <property type="entry name" value="REC"/>
    <property type="match status" value="1"/>
</dbReference>
<dbReference type="EMBL" id="ACIL03000013">
    <property type="protein sequence ID" value="ESL03086.1"/>
    <property type="molecule type" value="Genomic_DNA"/>
</dbReference>
<dbReference type="PANTHER" id="PTHR42713">
    <property type="entry name" value="HISTIDINE KINASE-RELATED"/>
    <property type="match status" value="1"/>
</dbReference>
<evidence type="ECO:0000256" key="3">
    <source>
        <dbReference type="ARBA" id="ARBA00022490"/>
    </source>
</evidence>
<dbReference type="OrthoDB" id="9794370at2"/>
<dbReference type="InterPro" id="IPR011006">
    <property type="entry name" value="CheY-like_superfamily"/>
</dbReference>
<dbReference type="GO" id="GO:0003700">
    <property type="term" value="F:DNA-binding transcription factor activity"/>
    <property type="evidence" value="ECO:0007669"/>
    <property type="project" value="InterPro"/>
</dbReference>
<evidence type="ECO:0000256" key="4">
    <source>
        <dbReference type="ARBA" id="ARBA00022553"/>
    </source>
</evidence>
<keyword evidence="4 10" id="KW-0597">Phosphoprotein</keyword>
<dbReference type="HOGENOM" id="CLU_000445_5_0_9"/>
<dbReference type="SMART" id="SM00342">
    <property type="entry name" value="HTH_ARAC"/>
    <property type="match status" value="1"/>
</dbReference>
<dbReference type="InterPro" id="IPR001789">
    <property type="entry name" value="Sig_transdc_resp-reg_receiver"/>
</dbReference>
<feature type="modified residue" description="4-aspartylphosphate" evidence="10">
    <location>
        <position position="55"/>
    </location>
</feature>
<dbReference type="CDD" id="cd17536">
    <property type="entry name" value="REC_YesN-like"/>
    <property type="match status" value="1"/>
</dbReference>
<dbReference type="PROSITE" id="PS50110">
    <property type="entry name" value="RESPONSE_REGULATORY"/>
    <property type="match status" value="1"/>
</dbReference>
<dbReference type="eggNOG" id="COG4753">
    <property type="taxonomic scope" value="Bacteria"/>
</dbReference>
<evidence type="ECO:0000256" key="10">
    <source>
        <dbReference type="PROSITE-ProRule" id="PRU00169"/>
    </source>
</evidence>
<evidence type="ECO:0000256" key="8">
    <source>
        <dbReference type="ARBA" id="ARBA00023163"/>
    </source>
</evidence>
<dbReference type="InterPro" id="IPR020449">
    <property type="entry name" value="Tscrpt_reg_AraC-type_HTH"/>
</dbReference>
<organism evidence="13 14">
    <name type="scientific">Catonella morbi ATCC 51271</name>
    <dbReference type="NCBI Taxonomy" id="592026"/>
    <lineage>
        <taxon>Bacteria</taxon>
        <taxon>Bacillati</taxon>
        <taxon>Bacillota</taxon>
        <taxon>Clostridia</taxon>
        <taxon>Lachnospirales</taxon>
        <taxon>Lachnospiraceae</taxon>
        <taxon>Catonella</taxon>
    </lineage>
</organism>
<evidence type="ECO:0000256" key="7">
    <source>
        <dbReference type="ARBA" id="ARBA00023125"/>
    </source>
</evidence>
<dbReference type="Pfam" id="PF00072">
    <property type="entry name" value="Response_reg"/>
    <property type="match status" value="1"/>
</dbReference>
<dbReference type="Gene3D" id="3.40.50.2300">
    <property type="match status" value="1"/>
</dbReference>
<evidence type="ECO:0000256" key="1">
    <source>
        <dbReference type="ARBA" id="ARBA00004496"/>
    </source>
</evidence>
<dbReference type="GO" id="GO:0000160">
    <property type="term" value="P:phosphorelay signal transduction system"/>
    <property type="evidence" value="ECO:0007669"/>
    <property type="project" value="UniProtKB-KW"/>
</dbReference>
<dbReference type="STRING" id="592026.GCWU0000282_001959"/>
<evidence type="ECO:0000256" key="5">
    <source>
        <dbReference type="ARBA" id="ARBA00023012"/>
    </source>
</evidence>
<name>V2Y5Z7_9FIRM</name>
<keyword evidence="6" id="KW-0805">Transcription regulation</keyword>
<proteinExistence type="predicted"/>
<evidence type="ECO:0000256" key="2">
    <source>
        <dbReference type="ARBA" id="ARBA00018672"/>
    </source>
</evidence>
<dbReference type="eggNOG" id="COG2207">
    <property type="taxonomic scope" value="Bacteria"/>
</dbReference>
<feature type="domain" description="HTH araC/xylS-type" evidence="11">
    <location>
        <begin position="428"/>
        <end position="527"/>
    </location>
</feature>
<feature type="domain" description="Response regulatory" evidence="12">
    <location>
        <begin position="3"/>
        <end position="120"/>
    </location>
</feature>
<reference evidence="13 14" key="1">
    <citation type="submission" date="2013-06" db="EMBL/GenBank/DDBJ databases">
        <authorList>
            <person name="Weinstock G."/>
            <person name="Sodergren E."/>
            <person name="Clifton S."/>
            <person name="Fulton L."/>
            <person name="Fulton B."/>
            <person name="Courtney L."/>
            <person name="Fronick C."/>
            <person name="Harrison M."/>
            <person name="Strong C."/>
            <person name="Farmer C."/>
            <person name="Delahaunty K."/>
            <person name="Markovic C."/>
            <person name="Hall O."/>
            <person name="Minx P."/>
            <person name="Tomlinson C."/>
            <person name="Mitreva M."/>
            <person name="Nelson J."/>
            <person name="Hou S."/>
            <person name="Wollam A."/>
            <person name="Pepin K.H."/>
            <person name="Johnson M."/>
            <person name="Bhonagiri V."/>
            <person name="Nash W.E."/>
            <person name="Warren W."/>
            <person name="Chinwalla A."/>
            <person name="Mardis E.R."/>
            <person name="Wilson R.K."/>
        </authorList>
    </citation>
    <scope>NUCLEOTIDE SEQUENCE [LARGE SCALE GENOMIC DNA]</scope>
    <source>
        <strain evidence="13 14">ATCC 51271</strain>
    </source>
</reference>
<dbReference type="GO" id="GO:0043565">
    <property type="term" value="F:sequence-specific DNA binding"/>
    <property type="evidence" value="ECO:0007669"/>
    <property type="project" value="InterPro"/>
</dbReference>
<dbReference type="InterPro" id="IPR009057">
    <property type="entry name" value="Homeodomain-like_sf"/>
</dbReference>